<comment type="caution">
    <text evidence="2">The sequence shown here is derived from an EMBL/GenBank/DDBJ whole genome shotgun (WGS) entry which is preliminary data.</text>
</comment>
<evidence type="ECO:0008006" key="4">
    <source>
        <dbReference type="Google" id="ProtNLM"/>
    </source>
</evidence>
<dbReference type="Proteomes" id="UP000807342">
    <property type="component" value="Unassembled WGS sequence"/>
</dbReference>
<evidence type="ECO:0000256" key="1">
    <source>
        <dbReference type="SAM" id="SignalP"/>
    </source>
</evidence>
<protein>
    <recommendedName>
        <fullName evidence="4">Secreted protein</fullName>
    </recommendedName>
</protein>
<reference evidence="2" key="1">
    <citation type="submission" date="2020-11" db="EMBL/GenBank/DDBJ databases">
        <authorList>
            <consortium name="DOE Joint Genome Institute"/>
            <person name="Ahrendt S."/>
            <person name="Riley R."/>
            <person name="Andreopoulos W."/>
            <person name="Labutti K."/>
            <person name="Pangilinan J."/>
            <person name="Ruiz-Duenas F.J."/>
            <person name="Barrasa J.M."/>
            <person name="Sanchez-Garcia M."/>
            <person name="Camarero S."/>
            <person name="Miyauchi S."/>
            <person name="Serrano A."/>
            <person name="Linde D."/>
            <person name="Babiker R."/>
            <person name="Drula E."/>
            <person name="Ayuso-Fernandez I."/>
            <person name="Pacheco R."/>
            <person name="Padilla G."/>
            <person name="Ferreira P."/>
            <person name="Barriuso J."/>
            <person name="Kellner H."/>
            <person name="Castanera R."/>
            <person name="Alfaro M."/>
            <person name="Ramirez L."/>
            <person name="Pisabarro A.G."/>
            <person name="Kuo A."/>
            <person name="Tritt A."/>
            <person name="Lipzen A."/>
            <person name="He G."/>
            <person name="Yan M."/>
            <person name="Ng V."/>
            <person name="Cullen D."/>
            <person name="Martin F."/>
            <person name="Rosso M.-N."/>
            <person name="Henrissat B."/>
            <person name="Hibbett D."/>
            <person name="Martinez A.T."/>
            <person name="Grigoriev I.V."/>
        </authorList>
    </citation>
    <scope>NUCLEOTIDE SEQUENCE</scope>
    <source>
        <strain evidence="2">MF-IS2</strain>
    </source>
</reference>
<feature type="signal peptide" evidence="1">
    <location>
        <begin position="1"/>
        <end position="25"/>
    </location>
</feature>
<proteinExistence type="predicted"/>
<organism evidence="2 3">
    <name type="scientific">Macrolepiota fuliginosa MF-IS2</name>
    <dbReference type="NCBI Taxonomy" id="1400762"/>
    <lineage>
        <taxon>Eukaryota</taxon>
        <taxon>Fungi</taxon>
        <taxon>Dikarya</taxon>
        <taxon>Basidiomycota</taxon>
        <taxon>Agaricomycotina</taxon>
        <taxon>Agaricomycetes</taxon>
        <taxon>Agaricomycetidae</taxon>
        <taxon>Agaricales</taxon>
        <taxon>Agaricineae</taxon>
        <taxon>Agaricaceae</taxon>
        <taxon>Macrolepiota</taxon>
    </lineage>
</organism>
<dbReference type="AlphaFoldDB" id="A0A9P6C2S7"/>
<name>A0A9P6C2S7_9AGAR</name>
<feature type="chain" id="PRO_5040204637" description="Secreted protein" evidence="1">
    <location>
        <begin position="26"/>
        <end position="97"/>
    </location>
</feature>
<evidence type="ECO:0000313" key="3">
    <source>
        <dbReference type="Proteomes" id="UP000807342"/>
    </source>
</evidence>
<sequence>MPTSFSLFMLYYIASRFCFLAVSYSRSVSLSHSFTISISAPPHCPPSLYSNIDSGSHRPGLPCLLFIPHMSRSLLIFMLMTTECVHKLRCLYAFVHT</sequence>
<accession>A0A9P6C2S7</accession>
<keyword evidence="1" id="KW-0732">Signal</keyword>
<gene>
    <name evidence="2" type="ORF">P691DRAFT_152761</name>
</gene>
<dbReference type="EMBL" id="MU151221">
    <property type="protein sequence ID" value="KAF9446980.1"/>
    <property type="molecule type" value="Genomic_DNA"/>
</dbReference>
<evidence type="ECO:0000313" key="2">
    <source>
        <dbReference type="EMBL" id="KAF9446980.1"/>
    </source>
</evidence>
<keyword evidence="3" id="KW-1185">Reference proteome</keyword>